<keyword evidence="5 7" id="KW-1133">Transmembrane helix</keyword>
<feature type="transmembrane region" description="Helical" evidence="7">
    <location>
        <begin position="219"/>
        <end position="237"/>
    </location>
</feature>
<feature type="transmembrane region" description="Helical" evidence="7">
    <location>
        <begin position="119"/>
        <end position="137"/>
    </location>
</feature>
<dbReference type="InterPro" id="IPR035906">
    <property type="entry name" value="MetI-like_sf"/>
</dbReference>
<comment type="similarity">
    <text evidence="7">Belongs to the binding-protein-dependent transport system permease family.</text>
</comment>
<proteinExistence type="inferred from homology"/>
<dbReference type="PROSITE" id="PS50928">
    <property type="entry name" value="ABC_TM1"/>
    <property type="match status" value="1"/>
</dbReference>
<dbReference type="SUPFAM" id="SSF161098">
    <property type="entry name" value="MetI-like"/>
    <property type="match status" value="1"/>
</dbReference>
<keyword evidence="4 7" id="KW-0812">Transmembrane</keyword>
<comment type="caution">
    <text evidence="9">The sequence shown here is derived from an EMBL/GenBank/DDBJ whole genome shotgun (WGS) entry which is preliminary data.</text>
</comment>
<dbReference type="EMBL" id="VLLC01000002">
    <property type="protein sequence ID" value="TWI76888.1"/>
    <property type="molecule type" value="Genomic_DNA"/>
</dbReference>
<evidence type="ECO:0000256" key="2">
    <source>
        <dbReference type="ARBA" id="ARBA00022448"/>
    </source>
</evidence>
<name>A0A562S6Q0_9BACT</name>
<evidence type="ECO:0000256" key="3">
    <source>
        <dbReference type="ARBA" id="ARBA00022475"/>
    </source>
</evidence>
<keyword evidence="10" id="KW-1185">Reference proteome</keyword>
<evidence type="ECO:0000256" key="7">
    <source>
        <dbReference type="RuleBase" id="RU363032"/>
    </source>
</evidence>
<protein>
    <submittedName>
        <fullName evidence="9">NitT/TauT family transport system permease protein</fullName>
    </submittedName>
</protein>
<dbReference type="InterPro" id="IPR000515">
    <property type="entry name" value="MetI-like"/>
</dbReference>
<evidence type="ECO:0000256" key="1">
    <source>
        <dbReference type="ARBA" id="ARBA00004651"/>
    </source>
</evidence>
<feature type="transmembrane region" description="Helical" evidence="7">
    <location>
        <begin position="52"/>
        <end position="78"/>
    </location>
</feature>
<accession>A0A562S6Q0</accession>
<dbReference type="Gene3D" id="1.10.3720.10">
    <property type="entry name" value="MetI-like"/>
    <property type="match status" value="1"/>
</dbReference>
<evidence type="ECO:0000256" key="6">
    <source>
        <dbReference type="ARBA" id="ARBA00023136"/>
    </source>
</evidence>
<evidence type="ECO:0000259" key="8">
    <source>
        <dbReference type="PROSITE" id="PS50928"/>
    </source>
</evidence>
<feature type="transmembrane region" description="Helical" evidence="7">
    <location>
        <begin position="90"/>
        <end position="113"/>
    </location>
</feature>
<dbReference type="GO" id="GO:0055085">
    <property type="term" value="P:transmembrane transport"/>
    <property type="evidence" value="ECO:0007669"/>
    <property type="project" value="InterPro"/>
</dbReference>
<keyword evidence="3" id="KW-1003">Cell membrane</keyword>
<dbReference type="CDD" id="cd06261">
    <property type="entry name" value="TM_PBP2"/>
    <property type="match status" value="1"/>
</dbReference>
<dbReference type="PANTHER" id="PTHR30151">
    <property type="entry name" value="ALKANE SULFONATE ABC TRANSPORTER-RELATED, MEMBRANE SUBUNIT"/>
    <property type="match status" value="1"/>
</dbReference>
<evidence type="ECO:0000313" key="10">
    <source>
        <dbReference type="Proteomes" id="UP000318307"/>
    </source>
</evidence>
<dbReference type="AlphaFoldDB" id="A0A562S6Q0"/>
<evidence type="ECO:0000313" key="9">
    <source>
        <dbReference type="EMBL" id="TWI76888.1"/>
    </source>
</evidence>
<keyword evidence="2 7" id="KW-0813">Transport</keyword>
<dbReference type="GO" id="GO:0005886">
    <property type="term" value="C:plasma membrane"/>
    <property type="evidence" value="ECO:0007669"/>
    <property type="project" value="UniProtKB-SubCell"/>
</dbReference>
<reference evidence="9 10" key="1">
    <citation type="submission" date="2019-07" db="EMBL/GenBank/DDBJ databases">
        <title>Genome sequencing of 100 strains of the haloalkaliphilic chemolithoautotrophic sulfur-oxidizing bacterium Thioalkalivibrio.</title>
        <authorList>
            <person name="Muyzer G."/>
        </authorList>
    </citation>
    <scope>NUCLEOTIDE SEQUENCE [LARGE SCALE GENOMIC DNA]</scope>
    <source>
        <strain evidence="9 10">ASO4-4</strain>
    </source>
</reference>
<evidence type="ECO:0000256" key="4">
    <source>
        <dbReference type="ARBA" id="ARBA00022692"/>
    </source>
</evidence>
<dbReference type="Pfam" id="PF00528">
    <property type="entry name" value="BPD_transp_1"/>
    <property type="match status" value="1"/>
</dbReference>
<sequence>MRSCTKGILEPAAGLAALLLFWQAGAMALDRPILPGPVTVLPLFFQHLWGDLGLHFMASAGRVILAILIAVCTAAPLGLVLGQSPHINRFFSPVITILYPVPKIVFLPVIYVLMGITDFSKIFLISLILFFQILVVVRDEAAGLTPELIASVRSLGAGRRALFRFVYLPATLPAILTALRVSVGTAVAVLFIAEQALTQWGLGYYIVVETYQVLRYPEMYTGILAMGLLGSLLYGLIRIIERKFAPHLFIKDTG</sequence>
<feature type="domain" description="ABC transmembrane type-1" evidence="8">
    <location>
        <begin position="56"/>
        <end position="241"/>
    </location>
</feature>
<gene>
    <name evidence="9" type="ORF">LZ24_00510</name>
</gene>
<feature type="transmembrane region" description="Helical" evidence="7">
    <location>
        <begin position="165"/>
        <end position="193"/>
    </location>
</feature>
<dbReference type="PANTHER" id="PTHR30151:SF0">
    <property type="entry name" value="ABC TRANSPORTER PERMEASE PROTEIN MJ0413-RELATED"/>
    <property type="match status" value="1"/>
</dbReference>
<dbReference type="RefSeq" id="WP_144681993.1">
    <property type="nucleotide sequence ID" value="NZ_VLLC01000002.1"/>
</dbReference>
<dbReference type="Proteomes" id="UP000318307">
    <property type="component" value="Unassembled WGS sequence"/>
</dbReference>
<organism evidence="9 10">
    <name type="scientific">Desulfobotulus alkaliphilus</name>
    <dbReference type="NCBI Taxonomy" id="622671"/>
    <lineage>
        <taxon>Bacteria</taxon>
        <taxon>Pseudomonadati</taxon>
        <taxon>Thermodesulfobacteriota</taxon>
        <taxon>Desulfobacteria</taxon>
        <taxon>Desulfobacterales</taxon>
        <taxon>Desulfobacteraceae</taxon>
        <taxon>Desulfobotulus</taxon>
    </lineage>
</organism>
<evidence type="ECO:0000256" key="5">
    <source>
        <dbReference type="ARBA" id="ARBA00022989"/>
    </source>
</evidence>
<keyword evidence="6 7" id="KW-0472">Membrane</keyword>
<comment type="subcellular location">
    <subcellularLocation>
        <location evidence="1 7">Cell membrane</location>
        <topology evidence="1 7">Multi-pass membrane protein</topology>
    </subcellularLocation>
</comment>
<dbReference type="OrthoDB" id="5449677at2"/>